<feature type="domain" description="Zinc finger DksA/TraR C4-type" evidence="5">
    <location>
        <begin position="82"/>
        <end position="112"/>
    </location>
</feature>
<reference evidence="6 7" key="1">
    <citation type="submission" date="2023-11" db="EMBL/GenBank/DDBJ databases">
        <title>MicrobeMod: A computational toolkit for identifying prokaryotic methylation and restriction-modification with nanopore sequencing.</title>
        <authorList>
            <person name="Crits-Christoph A."/>
            <person name="Kang S.C."/>
            <person name="Lee H."/>
            <person name="Ostrov N."/>
        </authorList>
    </citation>
    <scope>NUCLEOTIDE SEQUENCE [LARGE SCALE GENOMIC DNA]</scope>
    <source>
        <strain evidence="6 7">ATCC 49870</strain>
    </source>
</reference>
<dbReference type="Proteomes" id="UP001327459">
    <property type="component" value="Chromosome"/>
</dbReference>
<evidence type="ECO:0000313" key="6">
    <source>
        <dbReference type="EMBL" id="WQH16394.1"/>
    </source>
</evidence>
<sequence>MDEPERQALHDQLVERREALRQLLSGRDESTERVEIDNSCQSLLSRVEAQQGREMARAIRARWERELARIEGALRRMENDEYGDCFVCGEPIPLARLQNDPSVTRCVECAESE</sequence>
<dbReference type="EMBL" id="CP140153">
    <property type="protein sequence ID" value="WQH16394.1"/>
    <property type="molecule type" value="Genomic_DNA"/>
</dbReference>
<evidence type="ECO:0000259" key="5">
    <source>
        <dbReference type="Pfam" id="PF01258"/>
    </source>
</evidence>
<keyword evidence="2" id="KW-0863">Zinc-finger</keyword>
<protein>
    <submittedName>
        <fullName evidence="6">TraR/DksA family transcriptional regulator</fullName>
    </submittedName>
</protein>
<dbReference type="PANTHER" id="PTHR33823:SF4">
    <property type="entry name" value="GENERAL STRESS PROTEIN 16O"/>
    <property type="match status" value="1"/>
</dbReference>
<evidence type="ECO:0000256" key="1">
    <source>
        <dbReference type="ARBA" id="ARBA00022723"/>
    </source>
</evidence>
<dbReference type="SUPFAM" id="SSF109635">
    <property type="entry name" value="DnaK suppressor protein DksA, alpha-hairpin domain"/>
    <property type="match status" value="1"/>
</dbReference>
<evidence type="ECO:0000313" key="7">
    <source>
        <dbReference type="Proteomes" id="UP001327459"/>
    </source>
</evidence>
<keyword evidence="1" id="KW-0479">Metal-binding</keyword>
<feature type="zinc finger region" description="dksA C4-type" evidence="4">
    <location>
        <begin position="85"/>
        <end position="109"/>
    </location>
</feature>
<name>A0ABZ0YW58_9GAMM</name>
<dbReference type="RefSeq" id="WP_322521391.1">
    <property type="nucleotide sequence ID" value="NZ_CP140153.1"/>
</dbReference>
<keyword evidence="3" id="KW-0862">Zinc</keyword>
<dbReference type="InterPro" id="IPR037187">
    <property type="entry name" value="DnaK_N"/>
</dbReference>
<accession>A0ABZ0YW58</accession>
<dbReference type="Pfam" id="PF01258">
    <property type="entry name" value="zf-dskA_traR"/>
    <property type="match status" value="1"/>
</dbReference>
<evidence type="ECO:0000256" key="4">
    <source>
        <dbReference type="PROSITE-ProRule" id="PRU00510"/>
    </source>
</evidence>
<dbReference type="InterPro" id="IPR000962">
    <property type="entry name" value="Znf_DskA_TraR"/>
</dbReference>
<gene>
    <name evidence="6" type="ORF">SR882_00420</name>
</gene>
<dbReference type="PANTHER" id="PTHR33823">
    <property type="entry name" value="RNA POLYMERASE-BINDING TRANSCRIPTION FACTOR DKSA-RELATED"/>
    <property type="match status" value="1"/>
</dbReference>
<dbReference type="PROSITE" id="PS51128">
    <property type="entry name" value="ZF_DKSA_2"/>
    <property type="match status" value="1"/>
</dbReference>
<dbReference type="SUPFAM" id="SSF57716">
    <property type="entry name" value="Glucocorticoid receptor-like (DNA-binding domain)"/>
    <property type="match status" value="1"/>
</dbReference>
<keyword evidence="7" id="KW-1185">Reference proteome</keyword>
<evidence type="ECO:0000256" key="3">
    <source>
        <dbReference type="ARBA" id="ARBA00022833"/>
    </source>
</evidence>
<organism evidence="6 7">
    <name type="scientific">Guyparkeria halophila</name>
    <dbReference type="NCBI Taxonomy" id="47960"/>
    <lineage>
        <taxon>Bacteria</taxon>
        <taxon>Pseudomonadati</taxon>
        <taxon>Pseudomonadota</taxon>
        <taxon>Gammaproteobacteria</taxon>
        <taxon>Chromatiales</taxon>
        <taxon>Thioalkalibacteraceae</taxon>
        <taxon>Guyparkeria</taxon>
    </lineage>
</organism>
<evidence type="ECO:0000256" key="2">
    <source>
        <dbReference type="ARBA" id="ARBA00022771"/>
    </source>
</evidence>
<proteinExistence type="predicted"/>
<dbReference type="Gene3D" id="1.20.120.910">
    <property type="entry name" value="DksA, coiled-coil domain"/>
    <property type="match status" value="1"/>
</dbReference>